<evidence type="ECO:0008006" key="4">
    <source>
        <dbReference type="Google" id="ProtNLM"/>
    </source>
</evidence>
<name>A0A7W7MNZ9_9ACTN</name>
<proteinExistence type="predicted"/>
<keyword evidence="3" id="KW-1185">Reference proteome</keyword>
<protein>
    <recommendedName>
        <fullName evidence="4">Peptidase M10 metallopeptidase domain-containing protein</fullName>
    </recommendedName>
</protein>
<dbReference type="RefSeq" id="WP_184992101.1">
    <property type="nucleotide sequence ID" value="NZ_BOMK01000001.1"/>
</dbReference>
<comment type="caution">
    <text evidence="2">The sequence shown here is derived from an EMBL/GenBank/DDBJ whole genome shotgun (WGS) entry which is preliminary data.</text>
</comment>
<dbReference type="Gene3D" id="3.40.390.10">
    <property type="entry name" value="Collagenase (Catalytic Domain)"/>
    <property type="match status" value="1"/>
</dbReference>
<dbReference type="Proteomes" id="UP000578112">
    <property type="component" value="Unassembled WGS sequence"/>
</dbReference>
<feature type="signal peptide" evidence="1">
    <location>
        <begin position="1"/>
        <end position="30"/>
    </location>
</feature>
<sequence length="292" mass="30811">MRLSRITTLGGLFLTTALTITLAAPAAAQAATTPLGDANVGVYTGQADQKKPTIPADVKPAIAVSADQIAIQEPRKGGGLVIRLYHLAPGASPNAVLTGLRARGLAPAGVTAQAEADPMECTTSYGSAKYLCLKTGSHLWFNWRWNGFDDPQVYFRDFTPAAWPVRASVTEWNRSPGVDSYWTTGACPGGGRHCVPVRTVSGGPNGIVGETHMEVDSVAFFIDGTVSVDFNTYYSSSDDNRGTACHELGHALGLAHNGSTGSCLYNSAIAGPDPRLPHSTDISVLRYILYAD</sequence>
<dbReference type="InterPro" id="IPR024079">
    <property type="entry name" value="MetalloPept_cat_dom_sf"/>
</dbReference>
<evidence type="ECO:0000313" key="3">
    <source>
        <dbReference type="Proteomes" id="UP000578112"/>
    </source>
</evidence>
<dbReference type="AlphaFoldDB" id="A0A7W7MNZ9"/>
<organism evidence="2 3">
    <name type="scientific">Actinoplanes digitatis</name>
    <dbReference type="NCBI Taxonomy" id="1868"/>
    <lineage>
        <taxon>Bacteria</taxon>
        <taxon>Bacillati</taxon>
        <taxon>Actinomycetota</taxon>
        <taxon>Actinomycetes</taxon>
        <taxon>Micromonosporales</taxon>
        <taxon>Micromonosporaceae</taxon>
        <taxon>Actinoplanes</taxon>
    </lineage>
</organism>
<keyword evidence="1" id="KW-0732">Signal</keyword>
<dbReference type="EMBL" id="JACHNH010000001">
    <property type="protein sequence ID" value="MBB4761603.1"/>
    <property type="molecule type" value="Genomic_DNA"/>
</dbReference>
<reference evidence="2 3" key="1">
    <citation type="submission" date="2020-08" db="EMBL/GenBank/DDBJ databases">
        <title>Sequencing the genomes of 1000 actinobacteria strains.</title>
        <authorList>
            <person name="Klenk H.-P."/>
        </authorList>
    </citation>
    <scope>NUCLEOTIDE SEQUENCE [LARGE SCALE GENOMIC DNA]</scope>
    <source>
        <strain evidence="2 3">DSM 43149</strain>
    </source>
</reference>
<gene>
    <name evidence="2" type="ORF">BJ971_002159</name>
</gene>
<evidence type="ECO:0000256" key="1">
    <source>
        <dbReference type="SAM" id="SignalP"/>
    </source>
</evidence>
<dbReference type="SUPFAM" id="SSF55486">
    <property type="entry name" value="Metalloproteases ('zincins'), catalytic domain"/>
    <property type="match status" value="1"/>
</dbReference>
<accession>A0A7W7MNZ9</accession>
<feature type="chain" id="PRO_5031412432" description="Peptidase M10 metallopeptidase domain-containing protein" evidence="1">
    <location>
        <begin position="31"/>
        <end position="292"/>
    </location>
</feature>
<evidence type="ECO:0000313" key="2">
    <source>
        <dbReference type="EMBL" id="MBB4761603.1"/>
    </source>
</evidence>
<dbReference type="GO" id="GO:0008237">
    <property type="term" value="F:metallopeptidase activity"/>
    <property type="evidence" value="ECO:0007669"/>
    <property type="project" value="InterPro"/>
</dbReference>